<evidence type="ECO:0000256" key="1">
    <source>
        <dbReference type="SAM" id="SignalP"/>
    </source>
</evidence>
<feature type="signal peptide" evidence="1">
    <location>
        <begin position="1"/>
        <end position="21"/>
    </location>
</feature>
<dbReference type="PROSITE" id="PS51257">
    <property type="entry name" value="PROKAR_LIPOPROTEIN"/>
    <property type="match status" value="1"/>
</dbReference>
<evidence type="ECO:0000313" key="4">
    <source>
        <dbReference type="Proteomes" id="UP001303946"/>
    </source>
</evidence>
<feature type="chain" id="PRO_5045348289" description="Ig-like domain-containing protein" evidence="1">
    <location>
        <begin position="22"/>
        <end position="451"/>
    </location>
</feature>
<sequence>MRLSKSTIACASSALVLALLAGCGGGGKGHGPCSAAGGCGNNGGGNGGPNATTISAQPQNQSVLTGATATFTVTATGADLQYQWLRNGEVITGANAASYTTPPVTYLDNAAQYSVVVAGKHGTVASTAASLTLTLSADQQILEETLLATDDSSYRVRWNLNYSGPQNAGVNFAYSERSNVSASPLTAGPQVATPTLPFNMTASLPVIAARPTRILKDGVVLVVPGVQEARRYTYVGSGIRTESLASDGTTVAYSFILSDFSKVALSGAVASTPAEMAQWFNSFWSNAAVLTPGAQYLAGAAYTKYTSINEGDRYDAFDCTTATVTANITPCFSNITLQAAMTTGIPSNADARTYYLADGVLTTVGGVPVWVANAPRPVAATLTSTVTYRIYFELNGNVYTGALTRDGAVVGGTYYVANPTAPAVEDRLVFFPYQIRLNKAAHDSLKNALAL</sequence>
<evidence type="ECO:0000259" key="2">
    <source>
        <dbReference type="PROSITE" id="PS50835"/>
    </source>
</evidence>
<name>A0ABZ0CRG4_9BURK</name>
<dbReference type="RefSeq" id="WP_316700240.1">
    <property type="nucleotide sequence ID" value="NZ_CP136336.1"/>
</dbReference>
<organism evidence="3 4">
    <name type="scientific">Piscinibacter gummiphilus</name>
    <dbReference type="NCBI Taxonomy" id="946333"/>
    <lineage>
        <taxon>Bacteria</taxon>
        <taxon>Pseudomonadati</taxon>
        <taxon>Pseudomonadota</taxon>
        <taxon>Betaproteobacteria</taxon>
        <taxon>Burkholderiales</taxon>
        <taxon>Sphaerotilaceae</taxon>
        <taxon>Piscinibacter</taxon>
    </lineage>
</organism>
<protein>
    <recommendedName>
        <fullName evidence="2">Ig-like domain-containing protein</fullName>
    </recommendedName>
</protein>
<dbReference type="InterPro" id="IPR036179">
    <property type="entry name" value="Ig-like_dom_sf"/>
</dbReference>
<accession>A0ABZ0CRG4</accession>
<dbReference type="EMBL" id="CP136336">
    <property type="protein sequence ID" value="WOB07582.1"/>
    <property type="molecule type" value="Genomic_DNA"/>
</dbReference>
<reference evidence="3 4" key="1">
    <citation type="submission" date="2023-10" db="EMBL/GenBank/DDBJ databases">
        <title>Bacteria for the degradation of biodegradable plastic PBAT(Polybutylene adipate terephthalate).</title>
        <authorList>
            <person name="Weon H.-Y."/>
            <person name="Yeon J."/>
        </authorList>
    </citation>
    <scope>NUCLEOTIDE SEQUENCE [LARGE SCALE GENOMIC DNA]</scope>
    <source>
        <strain evidence="3 4">SBD 7-3</strain>
    </source>
</reference>
<dbReference type="SUPFAM" id="SSF48726">
    <property type="entry name" value="Immunoglobulin"/>
    <property type="match status" value="1"/>
</dbReference>
<dbReference type="Gene3D" id="2.60.40.10">
    <property type="entry name" value="Immunoglobulins"/>
    <property type="match status" value="1"/>
</dbReference>
<evidence type="ECO:0000313" key="3">
    <source>
        <dbReference type="EMBL" id="WOB07582.1"/>
    </source>
</evidence>
<feature type="domain" description="Ig-like" evidence="2">
    <location>
        <begin position="49"/>
        <end position="132"/>
    </location>
</feature>
<dbReference type="Proteomes" id="UP001303946">
    <property type="component" value="Chromosome"/>
</dbReference>
<proteinExistence type="predicted"/>
<dbReference type="InterPro" id="IPR013783">
    <property type="entry name" value="Ig-like_fold"/>
</dbReference>
<keyword evidence="4" id="KW-1185">Reference proteome</keyword>
<keyword evidence="1" id="KW-0732">Signal</keyword>
<gene>
    <name evidence="3" type="ORF">RXV79_22055</name>
</gene>
<dbReference type="InterPro" id="IPR007110">
    <property type="entry name" value="Ig-like_dom"/>
</dbReference>
<dbReference type="PROSITE" id="PS50835">
    <property type="entry name" value="IG_LIKE"/>
    <property type="match status" value="1"/>
</dbReference>